<dbReference type="AlphaFoldDB" id="A0A0S1ST79"/>
<evidence type="ECO:0000256" key="2">
    <source>
        <dbReference type="ARBA" id="ARBA00022475"/>
    </source>
</evidence>
<accession>A0A0S1ST79</accession>
<accession>A0A0S1SJG9</accession>
<dbReference type="InterPro" id="IPR050250">
    <property type="entry name" value="Macrolide_Exporter_MacB"/>
</dbReference>
<evidence type="ECO:0000313" key="11">
    <source>
        <dbReference type="Proteomes" id="UP000069135"/>
    </source>
</evidence>
<dbReference type="PANTHER" id="PTHR30572:SF4">
    <property type="entry name" value="ABC TRANSPORTER PERMEASE YTRF"/>
    <property type="match status" value="1"/>
</dbReference>
<feature type="transmembrane region" description="Helical" evidence="7">
    <location>
        <begin position="21"/>
        <end position="42"/>
    </location>
</feature>
<keyword evidence="4 7" id="KW-1133">Transmembrane helix</keyword>
<gene>
    <name evidence="10" type="ORF">PeribacterD1_0982</name>
</gene>
<accession>A0A0S1SNL0</accession>
<proteinExistence type="inferred from homology"/>
<evidence type="ECO:0000259" key="8">
    <source>
        <dbReference type="Pfam" id="PF02687"/>
    </source>
</evidence>
<keyword evidence="3 7" id="KW-0812">Transmembrane</keyword>
<keyword evidence="5 7" id="KW-0472">Membrane</keyword>
<sequence length="412" mass="44370">MQLRDTVTIALKAVRGNRARSLLTMLGIIIGVGAVVLMTSVGESMQSVILGQISALGPKTVALWPGKNGPEEGGSFLNPDFDSITISDIDALRRLNTIAHVTPIIFMEGKVSYGTEESDAAVSGMTPDSYINQPVVATEGRLHDEQDELDGRQVAVLGPDTARDLFGNASPIGKRIDIGNQKYTVIGVLEAKGSQFFQNMDERIIVPFETARVTTRQSYVDMATTTATGDPADAMNDIRFLLRRRHSIVPPATGIETDNDDFLVRSSEQAQEILGTVSFSLTAFITMIATISLVVGGIGIMNIMLVAVTERTREIGLRKALGARRNDILMQFLIEAVVLTIIGGIIGLLLGLGLNAMIVGIARKFLERYIFAVNITAMIAALLMAAGTGLIFGIYPARKAAELSPMEALRYE</sequence>
<dbReference type="GO" id="GO:0022857">
    <property type="term" value="F:transmembrane transporter activity"/>
    <property type="evidence" value="ECO:0007669"/>
    <property type="project" value="TreeGrafter"/>
</dbReference>
<accession>A0A0S1SJ73</accession>
<evidence type="ECO:0000256" key="6">
    <source>
        <dbReference type="ARBA" id="ARBA00038076"/>
    </source>
</evidence>
<dbReference type="Proteomes" id="UP000069135">
    <property type="component" value="Chromosome"/>
</dbReference>
<name>A0A0S1ST79_9BACT</name>
<evidence type="ECO:0000259" key="9">
    <source>
        <dbReference type="Pfam" id="PF12704"/>
    </source>
</evidence>
<feature type="domain" description="MacB-like periplasmic core" evidence="9">
    <location>
        <begin position="21"/>
        <end position="235"/>
    </location>
</feature>
<evidence type="ECO:0000256" key="4">
    <source>
        <dbReference type="ARBA" id="ARBA00022989"/>
    </source>
</evidence>
<evidence type="ECO:0000256" key="7">
    <source>
        <dbReference type="SAM" id="Phobius"/>
    </source>
</evidence>
<dbReference type="STRING" id="1735162.PeribacterB2_0984"/>
<dbReference type="GO" id="GO:0005886">
    <property type="term" value="C:plasma membrane"/>
    <property type="evidence" value="ECO:0007669"/>
    <property type="project" value="UniProtKB-SubCell"/>
</dbReference>
<evidence type="ECO:0000313" key="10">
    <source>
        <dbReference type="EMBL" id="ALM13647.1"/>
    </source>
</evidence>
<dbReference type="Pfam" id="PF12704">
    <property type="entry name" value="MacB_PCD"/>
    <property type="match status" value="1"/>
</dbReference>
<dbReference type="Pfam" id="PF02687">
    <property type="entry name" value="FtsX"/>
    <property type="match status" value="1"/>
</dbReference>
<feature type="transmembrane region" description="Helical" evidence="7">
    <location>
        <begin position="328"/>
        <end position="349"/>
    </location>
</feature>
<dbReference type="InterPro" id="IPR003838">
    <property type="entry name" value="ABC3_permease_C"/>
</dbReference>
<dbReference type="KEGG" id="prf:PeribacterA2_0982"/>
<keyword evidence="2" id="KW-1003">Cell membrane</keyword>
<evidence type="ECO:0000256" key="3">
    <source>
        <dbReference type="ARBA" id="ARBA00022692"/>
    </source>
</evidence>
<evidence type="ECO:0000256" key="5">
    <source>
        <dbReference type="ARBA" id="ARBA00023136"/>
    </source>
</evidence>
<comment type="subcellular location">
    <subcellularLocation>
        <location evidence="1">Cell membrane</location>
        <topology evidence="1">Multi-pass membrane protein</topology>
    </subcellularLocation>
</comment>
<evidence type="ECO:0000256" key="1">
    <source>
        <dbReference type="ARBA" id="ARBA00004651"/>
    </source>
</evidence>
<feature type="transmembrane region" description="Helical" evidence="7">
    <location>
        <begin position="281"/>
        <end position="308"/>
    </location>
</feature>
<feature type="transmembrane region" description="Helical" evidence="7">
    <location>
        <begin position="369"/>
        <end position="395"/>
    </location>
</feature>
<dbReference type="InterPro" id="IPR025857">
    <property type="entry name" value="MacB_PCD"/>
</dbReference>
<protein>
    <submittedName>
        <fullName evidence="10">Putative ABC transport system permease protein</fullName>
    </submittedName>
</protein>
<dbReference type="EMBL" id="CP013065">
    <property type="protein sequence ID" value="ALM13647.1"/>
    <property type="molecule type" value="Genomic_DNA"/>
</dbReference>
<dbReference type="PANTHER" id="PTHR30572">
    <property type="entry name" value="MEMBRANE COMPONENT OF TRANSPORTER-RELATED"/>
    <property type="match status" value="1"/>
</dbReference>
<reference evidence="10 11" key="2">
    <citation type="journal article" date="2016" name="PeerJ">
        <title>Analysis of five complete genome sequences for members of the class Peribacteria in the recently recognized Peregrinibacteria bacterial phylum.</title>
        <authorList>
            <person name="Anantharaman K."/>
            <person name="Brown C.T."/>
            <person name="Burstein D."/>
            <person name="Castelle C.J."/>
            <person name="Probst A.J."/>
            <person name="Thomas B.C."/>
            <person name="Williams K.H."/>
            <person name="Banfield J.F."/>
        </authorList>
    </citation>
    <scope>NUCLEOTIDE SEQUENCE [LARGE SCALE GENOMIC DNA]</scope>
    <source>
        <strain evidence="10">RIFOXYD1_FULL_PER-ii_59_16</strain>
    </source>
</reference>
<reference evidence="11" key="1">
    <citation type="submission" date="2015-10" db="EMBL/GenBank/DDBJ databases">
        <title>Analysis of five complete genome sequences for members of the class Peribacteria in the recently recognized Peregrinibacteria bacterial phylum.</title>
        <authorList>
            <person name="Anantharaman K."/>
            <person name="Brown C.T."/>
            <person name="Burstein D."/>
            <person name="Castelle C.J."/>
            <person name="Probst A.J."/>
            <person name="Thomas B.C."/>
            <person name="Williams K.H."/>
            <person name="Banfield J.F."/>
        </authorList>
    </citation>
    <scope>NUCLEOTIDE SEQUENCE [LARGE SCALE GENOMIC DNA]</scope>
</reference>
<organism evidence="10 11">
    <name type="scientific">Candidatus Peribacter riflensis</name>
    <dbReference type="NCBI Taxonomy" id="1735162"/>
    <lineage>
        <taxon>Bacteria</taxon>
        <taxon>Candidatus Peregrinibacteriota</taxon>
        <taxon>Candidatus Peribacteria</taxon>
        <taxon>Candidatus Peribacterales</taxon>
        <taxon>Candidatus Peribacteraceae</taxon>
        <taxon>Candidatus Peribacter</taxon>
    </lineage>
</organism>
<comment type="similarity">
    <text evidence="6">Belongs to the ABC-4 integral membrane protein family.</text>
</comment>
<accession>A0A0S1SVW6</accession>
<feature type="domain" description="ABC3 transporter permease C-terminal" evidence="8">
    <location>
        <begin position="287"/>
        <end position="405"/>
    </location>
</feature>